<comment type="caution">
    <text evidence="1">The sequence shown here is derived from an EMBL/GenBank/DDBJ whole genome shotgun (WGS) entry which is preliminary data.</text>
</comment>
<protein>
    <recommendedName>
        <fullName evidence="3">Ubiquitin-like protease family profile domain-containing protein</fullName>
    </recommendedName>
</protein>
<dbReference type="InterPro" id="IPR038765">
    <property type="entry name" value="Papain-like_cys_pep_sf"/>
</dbReference>
<dbReference type="Proteomes" id="UP001153076">
    <property type="component" value="Unassembled WGS sequence"/>
</dbReference>
<proteinExistence type="predicted"/>
<accession>A0A9Q1QMQ6</accession>
<keyword evidence="2" id="KW-1185">Reference proteome</keyword>
<dbReference type="SUPFAM" id="SSF54001">
    <property type="entry name" value="Cysteine proteinases"/>
    <property type="match status" value="1"/>
</dbReference>
<name>A0A9Q1QMQ6_9CARY</name>
<dbReference type="OrthoDB" id="1694156at2759"/>
<dbReference type="AlphaFoldDB" id="A0A9Q1QMQ6"/>
<dbReference type="EMBL" id="JAKOGI010000040">
    <property type="protein sequence ID" value="KAJ8447211.1"/>
    <property type="molecule type" value="Genomic_DNA"/>
</dbReference>
<gene>
    <name evidence="1" type="ORF">Cgig2_030442</name>
</gene>
<reference evidence="1" key="1">
    <citation type="submission" date="2022-04" db="EMBL/GenBank/DDBJ databases">
        <title>Carnegiea gigantea Genome sequencing and assembly v2.</title>
        <authorList>
            <person name="Copetti D."/>
            <person name="Sanderson M.J."/>
            <person name="Burquez A."/>
            <person name="Wojciechowski M.F."/>
        </authorList>
    </citation>
    <scope>NUCLEOTIDE SEQUENCE</scope>
    <source>
        <strain evidence="1">SGP5-SGP5p</strain>
        <tissue evidence="1">Aerial part</tissue>
    </source>
</reference>
<sequence>MVQVFMPLHEVQARHWLLFVVELWDRCYMVFNSASVMGDGHREGLLHSTVHFNPSPNYSHSSVMLPLSSGLTFPPPHAQKLAVGLALMCSSTYTQPLSWKIGHPTCPNKTTKFCISIYQCLRYRGHNCGMYVMALMDVLSLKTVGLHLEQGNVLYMREKCRLSILLGKIAHFPEAYVGECSIWGDGVPLLP</sequence>
<evidence type="ECO:0000313" key="1">
    <source>
        <dbReference type="EMBL" id="KAJ8447211.1"/>
    </source>
</evidence>
<organism evidence="1 2">
    <name type="scientific">Carnegiea gigantea</name>
    <dbReference type="NCBI Taxonomy" id="171969"/>
    <lineage>
        <taxon>Eukaryota</taxon>
        <taxon>Viridiplantae</taxon>
        <taxon>Streptophyta</taxon>
        <taxon>Embryophyta</taxon>
        <taxon>Tracheophyta</taxon>
        <taxon>Spermatophyta</taxon>
        <taxon>Magnoliopsida</taxon>
        <taxon>eudicotyledons</taxon>
        <taxon>Gunneridae</taxon>
        <taxon>Pentapetalae</taxon>
        <taxon>Caryophyllales</taxon>
        <taxon>Cactineae</taxon>
        <taxon>Cactaceae</taxon>
        <taxon>Cactoideae</taxon>
        <taxon>Echinocereeae</taxon>
        <taxon>Carnegiea</taxon>
    </lineage>
</organism>
<dbReference type="Gene3D" id="3.40.395.10">
    <property type="entry name" value="Adenoviral Proteinase, Chain A"/>
    <property type="match status" value="1"/>
</dbReference>
<evidence type="ECO:0000313" key="2">
    <source>
        <dbReference type="Proteomes" id="UP001153076"/>
    </source>
</evidence>
<evidence type="ECO:0008006" key="3">
    <source>
        <dbReference type="Google" id="ProtNLM"/>
    </source>
</evidence>